<protein>
    <submittedName>
        <fullName evidence="3">Putative transcriptional regulator</fullName>
    </submittedName>
</protein>
<dbReference type="OrthoDB" id="1634626at2"/>
<dbReference type="InterPro" id="IPR001387">
    <property type="entry name" value="Cro/C1-type_HTH"/>
</dbReference>
<evidence type="ECO:0000313" key="4">
    <source>
        <dbReference type="Proteomes" id="UP000037267"/>
    </source>
</evidence>
<dbReference type="RefSeq" id="WP_050354708.1">
    <property type="nucleotide sequence ID" value="NZ_LGSS01000004.1"/>
</dbReference>
<dbReference type="SUPFAM" id="SSF47413">
    <property type="entry name" value="lambda repressor-like DNA-binding domains"/>
    <property type="match status" value="1"/>
</dbReference>
<accession>A0A0L0WCE5</accession>
<dbReference type="InterPro" id="IPR010982">
    <property type="entry name" value="Lambda_DNA-bd_dom_sf"/>
</dbReference>
<dbReference type="STRING" id="1503.CLPU_4c01840"/>
<dbReference type="GO" id="GO:0003677">
    <property type="term" value="F:DNA binding"/>
    <property type="evidence" value="ECO:0007669"/>
    <property type="project" value="UniProtKB-KW"/>
</dbReference>
<reference evidence="4" key="1">
    <citation type="submission" date="2015-07" db="EMBL/GenBank/DDBJ databases">
        <title>Draft genome sequence of the purine-degrading Gottschalkia purinilyticum DSM 1384 (formerly Clostridium purinilyticum).</title>
        <authorList>
            <person name="Poehlein A."/>
            <person name="Schiel-Bengelsdorf B."/>
            <person name="Bengelsdorf F.R."/>
            <person name="Daniel R."/>
            <person name="Duerre P."/>
        </authorList>
    </citation>
    <scope>NUCLEOTIDE SEQUENCE [LARGE SCALE GENOMIC DNA]</scope>
    <source>
        <strain evidence="4">DSM 1384</strain>
    </source>
</reference>
<dbReference type="Gene3D" id="1.10.260.40">
    <property type="entry name" value="lambda repressor-like DNA-binding domains"/>
    <property type="match status" value="1"/>
</dbReference>
<evidence type="ECO:0000313" key="3">
    <source>
        <dbReference type="EMBL" id="KNF09138.1"/>
    </source>
</evidence>
<dbReference type="Pfam" id="PF01381">
    <property type="entry name" value="HTH_3"/>
    <property type="match status" value="1"/>
</dbReference>
<proteinExistence type="predicted"/>
<dbReference type="PROSITE" id="PS50943">
    <property type="entry name" value="HTH_CROC1"/>
    <property type="match status" value="1"/>
</dbReference>
<name>A0A0L0WCE5_GOTPU</name>
<organism evidence="3 4">
    <name type="scientific">Gottschalkia purinilytica</name>
    <name type="common">Clostridium purinilyticum</name>
    <dbReference type="NCBI Taxonomy" id="1503"/>
    <lineage>
        <taxon>Bacteria</taxon>
        <taxon>Bacillati</taxon>
        <taxon>Bacillota</taxon>
        <taxon>Tissierellia</taxon>
        <taxon>Tissierellales</taxon>
        <taxon>Gottschalkiaceae</taxon>
        <taxon>Gottschalkia</taxon>
    </lineage>
</organism>
<evidence type="ECO:0000256" key="1">
    <source>
        <dbReference type="ARBA" id="ARBA00023125"/>
    </source>
</evidence>
<sequence>MFGKRLRMLREDAKLTQKELSKVLGITDRSVGYYETDERTPPPDILEKLADYFDTSVDYLLGRSDIKNIYKATSCNLSHKNLSKDNQLLNESFICYGKKTGIKQSLLNDIKNLSDDSKKALEEYVKLLKLKDKFDSNNF</sequence>
<feature type="domain" description="HTH cro/C1-type" evidence="2">
    <location>
        <begin position="6"/>
        <end position="60"/>
    </location>
</feature>
<dbReference type="EMBL" id="LGSS01000004">
    <property type="protein sequence ID" value="KNF09138.1"/>
    <property type="molecule type" value="Genomic_DNA"/>
</dbReference>
<keyword evidence="1" id="KW-0238">DNA-binding</keyword>
<gene>
    <name evidence="3" type="ORF">CLPU_4c01840</name>
</gene>
<dbReference type="PANTHER" id="PTHR46558:SF11">
    <property type="entry name" value="HTH-TYPE TRANSCRIPTIONAL REGULATOR XRE"/>
    <property type="match status" value="1"/>
</dbReference>
<evidence type="ECO:0000259" key="2">
    <source>
        <dbReference type="PROSITE" id="PS50943"/>
    </source>
</evidence>
<dbReference type="PANTHER" id="PTHR46558">
    <property type="entry name" value="TRACRIPTIONAL REGULATORY PROTEIN-RELATED-RELATED"/>
    <property type="match status" value="1"/>
</dbReference>
<keyword evidence="4" id="KW-1185">Reference proteome</keyword>
<comment type="caution">
    <text evidence="3">The sequence shown here is derived from an EMBL/GenBank/DDBJ whole genome shotgun (WGS) entry which is preliminary data.</text>
</comment>
<dbReference type="CDD" id="cd00093">
    <property type="entry name" value="HTH_XRE"/>
    <property type="match status" value="1"/>
</dbReference>
<dbReference type="AlphaFoldDB" id="A0A0L0WCE5"/>
<dbReference type="SMART" id="SM00530">
    <property type="entry name" value="HTH_XRE"/>
    <property type="match status" value="1"/>
</dbReference>
<dbReference type="Proteomes" id="UP000037267">
    <property type="component" value="Unassembled WGS sequence"/>
</dbReference>